<evidence type="ECO:0008006" key="3">
    <source>
        <dbReference type="Google" id="ProtNLM"/>
    </source>
</evidence>
<accession>A0A2J8AEC3</accession>
<evidence type="ECO:0000313" key="2">
    <source>
        <dbReference type="Proteomes" id="UP000236333"/>
    </source>
</evidence>
<sequence length="158" mass="16918">MPLKNEYFLLRHGRSLANEAEIIVSSPDNGRDEQWTLAPAGEDQARAAGHQLAQALLQGASGRPDRPVRVLSSPFSRTMRTAALAAEAAGLAQPGSEPLVQRLESELQAGSVVLLVSHGDTLSILQAAMSGADTRQHRRFAFETAELRQLRPAADAAD</sequence>
<protein>
    <recommendedName>
        <fullName evidence="3">Histidine phosphatase family protein</fullName>
    </recommendedName>
</protein>
<dbReference type="PANTHER" id="PTHR47821">
    <property type="entry name" value="PHOSPHOGLYCERATE MUTASE FAMILY PROTEIN"/>
    <property type="match status" value="1"/>
</dbReference>
<dbReference type="AlphaFoldDB" id="A0A2J8AEC3"/>
<dbReference type="SMART" id="SM00855">
    <property type="entry name" value="PGAM"/>
    <property type="match status" value="1"/>
</dbReference>
<comment type="caution">
    <text evidence="1">The sequence shown here is derived from an EMBL/GenBank/DDBJ whole genome shotgun (WGS) entry which is preliminary data.</text>
</comment>
<dbReference type="InterPro" id="IPR013078">
    <property type="entry name" value="His_Pase_superF_clade-1"/>
</dbReference>
<dbReference type="SUPFAM" id="SSF53254">
    <property type="entry name" value="Phosphoglycerate mutase-like"/>
    <property type="match status" value="1"/>
</dbReference>
<organism evidence="1 2">
    <name type="scientific">Tetrabaena socialis</name>
    <dbReference type="NCBI Taxonomy" id="47790"/>
    <lineage>
        <taxon>Eukaryota</taxon>
        <taxon>Viridiplantae</taxon>
        <taxon>Chlorophyta</taxon>
        <taxon>core chlorophytes</taxon>
        <taxon>Chlorophyceae</taxon>
        <taxon>CS clade</taxon>
        <taxon>Chlamydomonadales</taxon>
        <taxon>Tetrabaenaceae</taxon>
        <taxon>Tetrabaena</taxon>
    </lineage>
</organism>
<dbReference type="InterPro" id="IPR029033">
    <property type="entry name" value="His_PPase_superfam"/>
</dbReference>
<proteinExistence type="predicted"/>
<dbReference type="CDD" id="cd07067">
    <property type="entry name" value="HP_PGM_like"/>
    <property type="match status" value="1"/>
</dbReference>
<dbReference type="OrthoDB" id="354304at2759"/>
<gene>
    <name evidence="1" type="ORF">TSOC_002406</name>
</gene>
<dbReference type="Proteomes" id="UP000236333">
    <property type="component" value="Unassembled WGS sequence"/>
</dbReference>
<dbReference type="PANTHER" id="PTHR47821:SF2">
    <property type="entry name" value="PHOSPHOGLYCERATE MUTASE FAMILY PROTEIN"/>
    <property type="match status" value="1"/>
</dbReference>
<dbReference type="Gene3D" id="3.40.50.1240">
    <property type="entry name" value="Phosphoglycerate mutase-like"/>
    <property type="match status" value="1"/>
</dbReference>
<evidence type="ECO:0000313" key="1">
    <source>
        <dbReference type="EMBL" id="PNH10867.1"/>
    </source>
</evidence>
<name>A0A2J8AEC3_9CHLO</name>
<dbReference type="EMBL" id="PGGS01000044">
    <property type="protein sequence ID" value="PNH10867.1"/>
    <property type="molecule type" value="Genomic_DNA"/>
</dbReference>
<dbReference type="Pfam" id="PF00300">
    <property type="entry name" value="His_Phos_1"/>
    <property type="match status" value="1"/>
</dbReference>
<reference evidence="1 2" key="1">
    <citation type="journal article" date="2017" name="Mol. Biol. Evol.">
        <title>The 4-celled Tetrabaena socialis nuclear genome reveals the essential components for genetic control of cell number at the origin of multicellularity in the volvocine lineage.</title>
        <authorList>
            <person name="Featherston J."/>
            <person name="Arakaki Y."/>
            <person name="Hanschen E.R."/>
            <person name="Ferris P.J."/>
            <person name="Michod R.E."/>
            <person name="Olson B.J.S.C."/>
            <person name="Nozaki H."/>
            <person name="Durand P.M."/>
        </authorList>
    </citation>
    <scope>NUCLEOTIDE SEQUENCE [LARGE SCALE GENOMIC DNA]</scope>
    <source>
        <strain evidence="1 2">NIES-571</strain>
    </source>
</reference>
<keyword evidence="2" id="KW-1185">Reference proteome</keyword>